<sequence>MIERDPRLYIDCTSTFRSGLNTGVQRVVRSLIAQTDTFSDITQLECIPVSYQFNGFYTLDDAKDITLDNLNDFTPLDFLFRDVYLCPDAFWSAGMTSWYNYFRDQGVSIATVIYDLIPIMHPEFCDPKAAQEFESALVDVIKKSDLLFTISESTRQDLLTYCASIGETLDDDRCPVIPLAPALQSEKQLIDTRRIPTEPFFLMVGTVEPRRGYVEAVAEYQAYLTAGGQASLLIIGKEGGAAGAISESLRRAGTKVKWLSDASDAELMAAYQQAMAVVCPSHSEGYGMSVSEGIAYNGLVLANRLPVFGEFAGAWPYYFDINRKGDLARLLEDTPNLTRLVKAPGMGSWRDTARAIALNLVDISQAHGRHQAVELLRNSEEAVRWAYWLLFGRVCSPAEVAGWLKFETVQAMFDGLQYESRSSNALLSNNSVRWLQQAINGRQAIGDEEVAYWCRQCESVGDMRCKLLSEHCRLDAPASELFVRWGLSAILKLEKPEHSDIEGWLEQGGTNEDFLKKIIEIQKNSENS</sequence>
<comment type="caution">
    <text evidence="2">The sequence shown here is derived from an EMBL/GenBank/DDBJ whole genome shotgun (WGS) entry which is preliminary data.</text>
</comment>
<dbReference type="PANTHER" id="PTHR46401:SF9">
    <property type="entry name" value="MANNOSYLTRANSFERASE A"/>
    <property type="match status" value="1"/>
</dbReference>
<gene>
    <name evidence="2" type="ORF">AU492_10300</name>
</gene>
<protein>
    <recommendedName>
        <fullName evidence="1">Glycosyl transferase family 1 domain-containing protein</fullName>
    </recommendedName>
</protein>
<dbReference type="Gene3D" id="3.40.50.2000">
    <property type="entry name" value="Glycogen Phosphorylase B"/>
    <property type="match status" value="1"/>
</dbReference>
<dbReference type="PANTHER" id="PTHR46401">
    <property type="entry name" value="GLYCOSYLTRANSFERASE WBBK-RELATED"/>
    <property type="match status" value="1"/>
</dbReference>
<dbReference type="RefSeq" id="WP_112092832.1">
    <property type="nucleotide sequence ID" value="NZ_LUSR01000024.1"/>
</dbReference>
<name>A0ABX9ENH5_9GAMM</name>
<evidence type="ECO:0000259" key="1">
    <source>
        <dbReference type="Pfam" id="PF00534"/>
    </source>
</evidence>
<accession>A0ABX9ENH5</accession>
<dbReference type="SUPFAM" id="SSF53756">
    <property type="entry name" value="UDP-Glycosyltransferase/glycogen phosphorylase"/>
    <property type="match status" value="1"/>
</dbReference>
<dbReference type="InterPro" id="IPR001296">
    <property type="entry name" value="Glyco_trans_1"/>
</dbReference>
<feature type="domain" description="Glycosyl transferase family 1" evidence="1">
    <location>
        <begin position="195"/>
        <end position="331"/>
    </location>
</feature>
<evidence type="ECO:0000313" key="3">
    <source>
        <dbReference type="Proteomes" id="UP000250186"/>
    </source>
</evidence>
<evidence type="ECO:0000313" key="2">
    <source>
        <dbReference type="EMBL" id="RAT33571.1"/>
    </source>
</evidence>
<organism evidence="2 3">
    <name type="scientific">Lonsdalea populi</name>
    <dbReference type="NCBI Taxonomy" id="1172565"/>
    <lineage>
        <taxon>Bacteria</taxon>
        <taxon>Pseudomonadati</taxon>
        <taxon>Pseudomonadota</taxon>
        <taxon>Gammaproteobacteria</taxon>
        <taxon>Enterobacterales</taxon>
        <taxon>Pectobacteriaceae</taxon>
        <taxon>Lonsdalea</taxon>
    </lineage>
</organism>
<dbReference type="EMBL" id="LUSW01000021">
    <property type="protein sequence ID" value="RAT33571.1"/>
    <property type="molecule type" value="Genomic_DNA"/>
</dbReference>
<dbReference type="Pfam" id="PF00534">
    <property type="entry name" value="Glycos_transf_1"/>
    <property type="match status" value="1"/>
</dbReference>
<keyword evidence="3" id="KW-1185">Reference proteome</keyword>
<proteinExistence type="predicted"/>
<dbReference type="Proteomes" id="UP000250186">
    <property type="component" value="Unassembled WGS sequence"/>
</dbReference>
<reference evidence="2 3" key="1">
    <citation type="submission" date="2016-02" db="EMBL/GenBank/DDBJ databases">
        <title>Species-wide whole genome sequencing reveals diversity, host range in Lonsdalea quercina.</title>
        <authorList>
            <person name="Li Y."/>
        </authorList>
    </citation>
    <scope>NUCLEOTIDE SEQUENCE [LARGE SCALE GENOMIC DNA]</scope>
    <source>
        <strain evidence="2 3">CFCC 12721</strain>
    </source>
</reference>